<dbReference type="GO" id="GO:0008113">
    <property type="term" value="F:peptide-methionine (S)-S-oxide reductase activity"/>
    <property type="evidence" value="ECO:0007669"/>
    <property type="project" value="UniProtKB-UniRule"/>
</dbReference>
<evidence type="ECO:0000313" key="7">
    <source>
        <dbReference type="EMBL" id="BAS26458.1"/>
    </source>
</evidence>
<dbReference type="PANTHER" id="PTHR43774:SF1">
    <property type="entry name" value="PEPTIDE METHIONINE SULFOXIDE REDUCTASE MSRA 2"/>
    <property type="match status" value="1"/>
</dbReference>
<sequence length="197" mass="21715">MPVSPAHEVAATLGGGCFWCLEAVFRDVRGVETVVSGYAGGHVENPSYEQVCTGTTGHAEVVQLTFDPEVIGYTDLLEIFFSIHDPTTPDRQGADVGPQYRSVIFYHTPEQREAAEDVIRRLEGQGLWDAPIVTQVVPIEAFYPAEAYHQRYFERNPHQGYCQAVIAPKVAKFRRAHAHLLKGNGAPPGARRRAAAE</sequence>
<dbReference type="SUPFAM" id="SSF55068">
    <property type="entry name" value="Peptide methionine sulfoxide reductase"/>
    <property type="match status" value="1"/>
</dbReference>
<organism evidence="7 8">
    <name type="scientific">Limnochorda pilosa</name>
    <dbReference type="NCBI Taxonomy" id="1555112"/>
    <lineage>
        <taxon>Bacteria</taxon>
        <taxon>Bacillati</taxon>
        <taxon>Bacillota</taxon>
        <taxon>Limnochordia</taxon>
        <taxon>Limnochordales</taxon>
        <taxon>Limnochordaceae</taxon>
        <taxon>Limnochorda</taxon>
    </lineage>
</organism>
<dbReference type="HAMAP" id="MF_01401">
    <property type="entry name" value="MsrA"/>
    <property type="match status" value="1"/>
</dbReference>
<dbReference type="Proteomes" id="UP000065807">
    <property type="component" value="Chromosome"/>
</dbReference>
<dbReference type="EMBL" id="AP014924">
    <property type="protein sequence ID" value="BAS26458.1"/>
    <property type="molecule type" value="Genomic_DNA"/>
</dbReference>
<evidence type="ECO:0000256" key="2">
    <source>
        <dbReference type="ARBA" id="ARBA00023002"/>
    </source>
</evidence>
<evidence type="ECO:0000256" key="1">
    <source>
        <dbReference type="ARBA" id="ARBA00005591"/>
    </source>
</evidence>
<name>A0A0K2SH61_LIMPI</name>
<dbReference type="STRING" id="1555112.LIP_0601"/>
<dbReference type="InterPro" id="IPR036509">
    <property type="entry name" value="Met_Sox_Rdtase_MsrA_sf"/>
</dbReference>
<comment type="function">
    <text evidence="5">Has an important function as a repair enzyme for proteins that have been inactivated by oxidation. Catalyzes the reversible oxidation-reduction of methionine sulfoxide in proteins to methionine.</text>
</comment>
<dbReference type="AlphaFoldDB" id="A0A0K2SH61"/>
<evidence type="ECO:0000313" key="8">
    <source>
        <dbReference type="Proteomes" id="UP000065807"/>
    </source>
</evidence>
<dbReference type="GO" id="GO:0033744">
    <property type="term" value="F:L-methionine:thioredoxin-disulfide S-oxidoreductase activity"/>
    <property type="evidence" value="ECO:0007669"/>
    <property type="project" value="RHEA"/>
</dbReference>
<keyword evidence="2 5" id="KW-0560">Oxidoreductase</keyword>
<evidence type="ECO:0000256" key="4">
    <source>
        <dbReference type="ARBA" id="ARBA00048782"/>
    </source>
</evidence>
<comment type="catalytic activity">
    <reaction evidence="4 5">
        <text>[thioredoxin]-disulfide + L-methionine + H2O = L-methionine (S)-S-oxide + [thioredoxin]-dithiol</text>
        <dbReference type="Rhea" id="RHEA:19993"/>
        <dbReference type="Rhea" id="RHEA-COMP:10698"/>
        <dbReference type="Rhea" id="RHEA-COMP:10700"/>
        <dbReference type="ChEBI" id="CHEBI:15377"/>
        <dbReference type="ChEBI" id="CHEBI:29950"/>
        <dbReference type="ChEBI" id="CHEBI:50058"/>
        <dbReference type="ChEBI" id="CHEBI:57844"/>
        <dbReference type="ChEBI" id="CHEBI:58772"/>
        <dbReference type="EC" id="1.8.4.11"/>
    </reaction>
</comment>
<evidence type="ECO:0000256" key="3">
    <source>
        <dbReference type="ARBA" id="ARBA00047806"/>
    </source>
</evidence>
<dbReference type="NCBIfam" id="TIGR00401">
    <property type="entry name" value="msrA"/>
    <property type="match status" value="1"/>
</dbReference>
<evidence type="ECO:0000256" key="5">
    <source>
        <dbReference type="HAMAP-Rule" id="MF_01401"/>
    </source>
</evidence>
<dbReference type="Gene3D" id="3.30.1060.10">
    <property type="entry name" value="Peptide methionine sulphoxide reductase MsrA"/>
    <property type="match status" value="1"/>
</dbReference>
<proteinExistence type="inferred from homology"/>
<dbReference type="EC" id="1.8.4.11" evidence="5"/>
<reference evidence="8" key="2">
    <citation type="journal article" date="2016" name="Int. J. Syst. Evol. Microbiol.">
        <title>Complete genome sequence and cell structure of Limnochorda pilosa, a Gram-negative spore-former within the phylum Firmicutes.</title>
        <authorList>
            <person name="Watanabe M."/>
            <person name="Kojima H."/>
            <person name="Fukui M."/>
        </authorList>
    </citation>
    <scope>NUCLEOTIDE SEQUENCE [LARGE SCALE GENOMIC DNA]</scope>
    <source>
        <strain evidence="8">HC45</strain>
    </source>
</reference>
<comment type="similarity">
    <text evidence="1 5">Belongs to the MsrA Met sulfoxide reductase family.</text>
</comment>
<gene>
    <name evidence="5" type="primary">msrA</name>
    <name evidence="7" type="ORF">LIP_0601</name>
</gene>
<dbReference type="Pfam" id="PF01625">
    <property type="entry name" value="PMSR"/>
    <property type="match status" value="1"/>
</dbReference>
<accession>A0A0K2SH61</accession>
<reference evidence="8" key="1">
    <citation type="submission" date="2015-07" db="EMBL/GenBank/DDBJ databases">
        <title>Complete genome sequence and phylogenetic analysis of Limnochorda pilosa.</title>
        <authorList>
            <person name="Watanabe M."/>
            <person name="Kojima H."/>
            <person name="Fukui M."/>
        </authorList>
    </citation>
    <scope>NUCLEOTIDE SEQUENCE [LARGE SCALE GENOMIC DNA]</scope>
    <source>
        <strain evidence="8">HC45</strain>
    </source>
</reference>
<dbReference type="KEGG" id="lpil:LIP_0601"/>
<dbReference type="PATRIC" id="fig|1555112.3.peg.628"/>
<protein>
    <recommendedName>
        <fullName evidence="5">Peptide methionine sulfoxide reductase MsrA</fullName>
        <shortName evidence="5">Protein-methionine-S-oxide reductase</shortName>
        <ecNumber evidence="5">1.8.4.11</ecNumber>
    </recommendedName>
    <alternativeName>
        <fullName evidence="5">Peptide-methionine (S)-S-oxide reductase</fullName>
        <shortName evidence="5">Peptide Met(O) reductase</shortName>
    </alternativeName>
</protein>
<feature type="domain" description="Peptide methionine sulphoxide reductase MsrA" evidence="6">
    <location>
        <begin position="11"/>
        <end position="163"/>
    </location>
</feature>
<keyword evidence="8" id="KW-1185">Reference proteome</keyword>
<comment type="catalytic activity">
    <reaction evidence="3 5">
        <text>L-methionyl-[protein] + [thioredoxin]-disulfide + H2O = L-methionyl-(S)-S-oxide-[protein] + [thioredoxin]-dithiol</text>
        <dbReference type="Rhea" id="RHEA:14217"/>
        <dbReference type="Rhea" id="RHEA-COMP:10698"/>
        <dbReference type="Rhea" id="RHEA-COMP:10700"/>
        <dbReference type="Rhea" id="RHEA-COMP:12313"/>
        <dbReference type="Rhea" id="RHEA-COMP:12315"/>
        <dbReference type="ChEBI" id="CHEBI:15377"/>
        <dbReference type="ChEBI" id="CHEBI:16044"/>
        <dbReference type="ChEBI" id="CHEBI:29950"/>
        <dbReference type="ChEBI" id="CHEBI:44120"/>
        <dbReference type="ChEBI" id="CHEBI:50058"/>
        <dbReference type="EC" id="1.8.4.11"/>
    </reaction>
</comment>
<evidence type="ECO:0000259" key="6">
    <source>
        <dbReference type="Pfam" id="PF01625"/>
    </source>
</evidence>
<dbReference type="InterPro" id="IPR002569">
    <property type="entry name" value="Met_Sox_Rdtase_MsrA_dom"/>
</dbReference>
<feature type="active site" evidence="5">
    <location>
        <position position="17"/>
    </location>
</feature>
<dbReference type="PANTHER" id="PTHR43774">
    <property type="entry name" value="PEPTIDE METHIONINE SULFOXIDE REDUCTASE"/>
    <property type="match status" value="1"/>
</dbReference>